<accession>A0A1H1WQ70</accession>
<feature type="chain" id="PRO_5039398060" description="DUF8094 domain-containing protein" evidence="1">
    <location>
        <begin position="22"/>
        <end position="330"/>
    </location>
</feature>
<evidence type="ECO:0000259" key="2">
    <source>
        <dbReference type="Pfam" id="PF26366"/>
    </source>
</evidence>
<evidence type="ECO:0000256" key="1">
    <source>
        <dbReference type="SAM" id="SignalP"/>
    </source>
</evidence>
<dbReference type="EMBL" id="LT629758">
    <property type="protein sequence ID" value="SDS99225.1"/>
    <property type="molecule type" value="Genomic_DNA"/>
</dbReference>
<dbReference type="InterPro" id="IPR058407">
    <property type="entry name" value="DUF8094"/>
</dbReference>
<sequence length="330" mass="34148">MPRTTRIAVAFLLLLPAAACTPNTTPAPAVTAVTSAPPVDTGKPIFDEAAVTALLTQLATDNNKANSTLNASAVGLYEVEAALAMDQASLNTTPADFAIKPFTYNAFGSQIPGELSGADFFVVESRTSFGGAIYPLVMVKSGSDWRLGHYVGLNAALPEIRRDASGNAEIVGDTDSGGTLLASPRDVAAAHARQITDKPSPDPLFGGDTTTTEIVNSDALLTEMTFVNGSTVVPAESVTYTSTVSTFPIRALRTADGGAAVAYSTITDVVGTNAGRKVFIPQRRRTLGTNTGGGTQTMKRLSVWWALIPVKDSGLPVAVLGGSSTIIEVG</sequence>
<organism evidence="3 4">
    <name type="scientific">Actinoplanes derwentensis</name>
    <dbReference type="NCBI Taxonomy" id="113562"/>
    <lineage>
        <taxon>Bacteria</taxon>
        <taxon>Bacillati</taxon>
        <taxon>Actinomycetota</taxon>
        <taxon>Actinomycetes</taxon>
        <taxon>Micromonosporales</taxon>
        <taxon>Micromonosporaceae</taxon>
        <taxon>Actinoplanes</taxon>
    </lineage>
</organism>
<feature type="domain" description="DUF8094" evidence="2">
    <location>
        <begin position="44"/>
        <end position="323"/>
    </location>
</feature>
<dbReference type="RefSeq" id="WP_157751461.1">
    <property type="nucleotide sequence ID" value="NZ_BOMJ01000039.1"/>
</dbReference>
<keyword evidence="1" id="KW-0732">Signal</keyword>
<evidence type="ECO:0000313" key="4">
    <source>
        <dbReference type="Proteomes" id="UP000198688"/>
    </source>
</evidence>
<gene>
    <name evidence="3" type="ORF">SAMN04489716_2192</name>
</gene>
<dbReference type="Pfam" id="PF26366">
    <property type="entry name" value="DUF8094"/>
    <property type="match status" value="1"/>
</dbReference>
<evidence type="ECO:0000313" key="3">
    <source>
        <dbReference type="EMBL" id="SDS99225.1"/>
    </source>
</evidence>
<keyword evidence="4" id="KW-1185">Reference proteome</keyword>
<proteinExistence type="predicted"/>
<feature type="signal peptide" evidence="1">
    <location>
        <begin position="1"/>
        <end position="21"/>
    </location>
</feature>
<dbReference type="OrthoDB" id="3295569at2"/>
<dbReference type="Proteomes" id="UP000198688">
    <property type="component" value="Chromosome I"/>
</dbReference>
<reference evidence="3 4" key="1">
    <citation type="submission" date="2016-10" db="EMBL/GenBank/DDBJ databases">
        <authorList>
            <person name="de Groot N.N."/>
        </authorList>
    </citation>
    <scope>NUCLEOTIDE SEQUENCE [LARGE SCALE GENOMIC DNA]</scope>
    <source>
        <strain evidence="3 4">DSM 43941</strain>
    </source>
</reference>
<dbReference type="AlphaFoldDB" id="A0A1H1WQ70"/>
<name>A0A1H1WQ70_9ACTN</name>
<protein>
    <recommendedName>
        <fullName evidence="2">DUF8094 domain-containing protein</fullName>
    </recommendedName>
</protein>